<feature type="transmembrane region" description="Helical" evidence="8">
    <location>
        <begin position="601"/>
        <end position="622"/>
    </location>
</feature>
<dbReference type="InterPro" id="IPR000522">
    <property type="entry name" value="ABC_transptr_permease_BtuC"/>
</dbReference>
<dbReference type="PANTHER" id="PTHR30472">
    <property type="entry name" value="FERRIC ENTEROBACTIN TRANSPORT SYSTEM PERMEASE PROTEIN"/>
    <property type="match status" value="1"/>
</dbReference>
<feature type="transmembrane region" description="Helical" evidence="8">
    <location>
        <begin position="113"/>
        <end position="131"/>
    </location>
</feature>
<evidence type="ECO:0000256" key="1">
    <source>
        <dbReference type="ARBA" id="ARBA00004651"/>
    </source>
</evidence>
<evidence type="ECO:0000256" key="5">
    <source>
        <dbReference type="ARBA" id="ARBA00022692"/>
    </source>
</evidence>
<evidence type="ECO:0000313" key="9">
    <source>
        <dbReference type="EMBL" id="KXF76393.1"/>
    </source>
</evidence>
<feature type="transmembrane region" description="Helical" evidence="8">
    <location>
        <begin position="419"/>
        <end position="438"/>
    </location>
</feature>
<feature type="transmembrane region" description="Helical" evidence="8">
    <location>
        <begin position="54"/>
        <end position="72"/>
    </location>
</feature>
<keyword evidence="3" id="KW-0813">Transport</keyword>
<gene>
    <name evidence="9" type="ORF">ATN84_16085</name>
</gene>
<feature type="transmembrane region" description="Helical" evidence="8">
    <location>
        <begin position="299"/>
        <end position="318"/>
    </location>
</feature>
<comment type="caution">
    <text evidence="9">The sequence shown here is derived from an EMBL/GenBank/DDBJ whole genome shotgun (WGS) entry which is preliminary data.</text>
</comment>
<sequence length="659" mass="67828">MSNIVLPRRSILVWALAALAAAILCAITIAGHLSPGSAVPALQRIILLNATLPRAAMALLCGAALGLSGLLLQRVLRNPLAEPSTLGISAGAQLAMAAAAIYAPTLLEAGREGVALVGGLAAVAFILALNWRRDLEPVSVVLAGMMVSLTATAASAALILANGEYMFSLFIWGGGTLSQQGWGPTIAITLRLAFVACASLLLLRPLTILGLDETNARSLGVALYATRFMVIGLAVWLAASVTAEVGIIGFIGLAAPALATLSGARTPRQKLIAAPLIGAVLLWLADGLVQLFAGSGGERIPTGAATALLGGPLLLWLLPRLRMLEWPSLNAKPPATRRASYPLLTLGILLLLALVMLILALILGRGPDGWSLAHGVLLQDILTFRSPRVAIAAAAGAMLAAAGTIMQRLTGNPLASPEILGVGTGAGVGLAAILYLSAMPGQGLQLAGASAGALIVLAVMLVIAARSGFGPERLLLAGIAMSVLCSAVLTAAIATGNRQAFQLLQWLSGSISEVDTGEAWLAWAAAFLLITPLFFTSRWLDVLPLGRTTAHALGLPLAMSRLLLIVLCAGLTAFASLLVGPLSFIGLIAPHLARLIGLHRPLPGLIGSVLIGSGLMVLSDWLSRMVAFPYQLPLGLFASLIGGTYLIWMLGRGESRETA</sequence>
<feature type="transmembrane region" description="Helical" evidence="8">
    <location>
        <begin position="245"/>
        <end position="264"/>
    </location>
</feature>
<feature type="transmembrane region" description="Helical" evidence="8">
    <location>
        <begin position="84"/>
        <end position="107"/>
    </location>
</feature>
<dbReference type="STRING" id="1494590.ATN84_16085"/>
<proteinExistence type="inferred from homology"/>
<dbReference type="GO" id="GO:0005886">
    <property type="term" value="C:plasma membrane"/>
    <property type="evidence" value="ECO:0007669"/>
    <property type="project" value="UniProtKB-SubCell"/>
</dbReference>
<comment type="subcellular location">
    <subcellularLocation>
        <location evidence="1">Cell membrane</location>
        <topology evidence="1">Multi-pass membrane protein</topology>
    </subcellularLocation>
</comment>
<feature type="transmembrane region" description="Helical" evidence="8">
    <location>
        <begin position="12"/>
        <end position="34"/>
    </location>
</feature>
<dbReference type="SUPFAM" id="SSF81345">
    <property type="entry name" value="ABC transporter involved in vitamin B12 uptake, BtuC"/>
    <property type="match status" value="2"/>
</dbReference>
<name>A0A135HTB4_9HYPH</name>
<feature type="transmembrane region" description="Helical" evidence="8">
    <location>
        <begin position="474"/>
        <end position="494"/>
    </location>
</feature>
<evidence type="ECO:0000256" key="2">
    <source>
        <dbReference type="ARBA" id="ARBA00007935"/>
    </source>
</evidence>
<feature type="transmembrane region" description="Helical" evidence="8">
    <location>
        <begin position="181"/>
        <end position="203"/>
    </location>
</feature>
<dbReference type="Pfam" id="PF01032">
    <property type="entry name" value="FecCD"/>
    <property type="match status" value="2"/>
</dbReference>
<keyword evidence="5 8" id="KW-0812">Transmembrane</keyword>
<feature type="transmembrane region" description="Helical" evidence="8">
    <location>
        <begin position="215"/>
        <end position="239"/>
    </location>
</feature>
<organism evidence="9 10">
    <name type="scientific">Paramesorhizobium deserti</name>
    <dbReference type="NCBI Taxonomy" id="1494590"/>
    <lineage>
        <taxon>Bacteria</taxon>
        <taxon>Pseudomonadati</taxon>
        <taxon>Pseudomonadota</taxon>
        <taxon>Alphaproteobacteria</taxon>
        <taxon>Hyphomicrobiales</taxon>
        <taxon>Phyllobacteriaceae</taxon>
        <taxon>Paramesorhizobium</taxon>
    </lineage>
</organism>
<dbReference type="CDD" id="cd06550">
    <property type="entry name" value="TM_ABC_iron-siderophores_like"/>
    <property type="match status" value="1"/>
</dbReference>
<dbReference type="NCBIfam" id="NF007866">
    <property type="entry name" value="PRK10577.1-2"/>
    <property type="match status" value="1"/>
</dbReference>
<evidence type="ECO:0000256" key="4">
    <source>
        <dbReference type="ARBA" id="ARBA00022475"/>
    </source>
</evidence>
<dbReference type="EMBL" id="LNTU01000034">
    <property type="protein sequence ID" value="KXF76393.1"/>
    <property type="molecule type" value="Genomic_DNA"/>
</dbReference>
<dbReference type="Gene3D" id="1.10.3470.10">
    <property type="entry name" value="ABC transporter involved in vitamin B12 uptake, BtuC"/>
    <property type="match status" value="2"/>
</dbReference>
<dbReference type="OrthoDB" id="9811721at2"/>
<comment type="similarity">
    <text evidence="2">Belongs to the binding-protein-dependent transport system permease family. FecCD subfamily.</text>
</comment>
<dbReference type="Proteomes" id="UP000070107">
    <property type="component" value="Unassembled WGS sequence"/>
</dbReference>
<keyword evidence="10" id="KW-1185">Reference proteome</keyword>
<feature type="transmembrane region" description="Helical" evidence="8">
    <location>
        <begin position="138"/>
        <end position="161"/>
    </location>
</feature>
<feature type="transmembrane region" description="Helical" evidence="8">
    <location>
        <begin position="520"/>
        <end position="541"/>
    </location>
</feature>
<evidence type="ECO:0000256" key="6">
    <source>
        <dbReference type="ARBA" id="ARBA00022989"/>
    </source>
</evidence>
<feature type="transmembrane region" description="Helical" evidence="8">
    <location>
        <begin position="444"/>
        <end position="465"/>
    </location>
</feature>
<feature type="transmembrane region" description="Helical" evidence="8">
    <location>
        <begin position="389"/>
        <end position="407"/>
    </location>
</feature>
<feature type="transmembrane region" description="Helical" evidence="8">
    <location>
        <begin position="634"/>
        <end position="651"/>
    </location>
</feature>
<feature type="transmembrane region" description="Helical" evidence="8">
    <location>
        <begin position="562"/>
        <end position="589"/>
    </location>
</feature>
<evidence type="ECO:0000256" key="3">
    <source>
        <dbReference type="ARBA" id="ARBA00022448"/>
    </source>
</evidence>
<dbReference type="AlphaFoldDB" id="A0A135HTB4"/>
<dbReference type="InterPro" id="IPR037294">
    <property type="entry name" value="ABC_BtuC-like"/>
</dbReference>
<keyword evidence="6 8" id="KW-1133">Transmembrane helix</keyword>
<dbReference type="PANTHER" id="PTHR30472:SF37">
    <property type="entry name" value="FE(3+) DICITRATE TRANSPORT SYSTEM PERMEASE PROTEIN FECD-RELATED"/>
    <property type="match status" value="1"/>
</dbReference>
<feature type="transmembrane region" description="Helical" evidence="8">
    <location>
        <begin position="339"/>
        <end position="363"/>
    </location>
</feature>
<accession>A0A135HTB4</accession>
<feature type="transmembrane region" description="Helical" evidence="8">
    <location>
        <begin position="271"/>
        <end position="293"/>
    </location>
</feature>
<dbReference type="RefSeq" id="WP_068883403.1">
    <property type="nucleotide sequence ID" value="NZ_LNTU01000034.1"/>
</dbReference>
<dbReference type="GO" id="GO:0022857">
    <property type="term" value="F:transmembrane transporter activity"/>
    <property type="evidence" value="ECO:0007669"/>
    <property type="project" value="InterPro"/>
</dbReference>
<evidence type="ECO:0000313" key="10">
    <source>
        <dbReference type="Proteomes" id="UP000070107"/>
    </source>
</evidence>
<keyword evidence="4" id="KW-1003">Cell membrane</keyword>
<dbReference type="GO" id="GO:0033214">
    <property type="term" value="P:siderophore-iron import into cell"/>
    <property type="evidence" value="ECO:0007669"/>
    <property type="project" value="TreeGrafter"/>
</dbReference>
<reference evidence="9 10" key="1">
    <citation type="submission" date="2015-11" db="EMBL/GenBank/DDBJ databases">
        <title>Draft genome sequence of Paramesorhizobium deserti A-3-E, a strain highly resistant to diverse beta-lactam antibiotics.</title>
        <authorList>
            <person name="Lv R."/>
            <person name="Yang X."/>
            <person name="Fang N."/>
            <person name="Guo J."/>
            <person name="Luo X."/>
            <person name="Peng F."/>
            <person name="Yang R."/>
            <person name="Cui Y."/>
            <person name="Fang C."/>
            <person name="Song Y."/>
        </authorList>
    </citation>
    <scope>NUCLEOTIDE SEQUENCE [LARGE SCALE GENOMIC DNA]</scope>
    <source>
        <strain evidence="9 10">A-3-E</strain>
    </source>
</reference>
<protein>
    <submittedName>
        <fullName evidence="9">Iron ABC transporter</fullName>
    </submittedName>
</protein>
<evidence type="ECO:0000256" key="7">
    <source>
        <dbReference type="ARBA" id="ARBA00023136"/>
    </source>
</evidence>
<evidence type="ECO:0000256" key="8">
    <source>
        <dbReference type="SAM" id="Phobius"/>
    </source>
</evidence>
<keyword evidence="7 8" id="KW-0472">Membrane</keyword>